<evidence type="ECO:0000313" key="1">
    <source>
        <dbReference type="EMBL" id="MBA5764673.1"/>
    </source>
</evidence>
<dbReference type="Proteomes" id="UP000571701">
    <property type="component" value="Unassembled WGS sequence"/>
</dbReference>
<dbReference type="EMBL" id="JACFYF010000033">
    <property type="protein sequence ID" value="MBA5764673.1"/>
    <property type="molecule type" value="Genomic_DNA"/>
</dbReference>
<organism evidence="1 2">
    <name type="scientific">Vibrio marinisediminis</name>
    <dbReference type="NCBI Taxonomy" id="2758441"/>
    <lineage>
        <taxon>Bacteria</taxon>
        <taxon>Pseudomonadati</taxon>
        <taxon>Pseudomonadota</taxon>
        <taxon>Gammaproteobacteria</taxon>
        <taxon>Vibrionales</taxon>
        <taxon>Vibrionaceae</taxon>
        <taxon>Vibrio</taxon>
    </lineage>
</organism>
<evidence type="ECO:0000313" key="2">
    <source>
        <dbReference type="Proteomes" id="UP000571701"/>
    </source>
</evidence>
<name>A0A7W2FUU9_9VIBR</name>
<dbReference type="AlphaFoldDB" id="A0A7W2FUU9"/>
<keyword evidence="2" id="KW-1185">Reference proteome</keyword>
<reference evidence="1 2" key="1">
    <citation type="submission" date="2020-07" db="EMBL/GenBank/DDBJ databases">
        <title>Vibrio marinisediminis sp. nov., isolated from marine sediment.</title>
        <authorList>
            <person name="Ji X."/>
        </authorList>
    </citation>
    <scope>NUCLEOTIDE SEQUENCE [LARGE SCALE GENOMIC DNA]</scope>
    <source>
        <strain evidence="1 2">404</strain>
    </source>
</reference>
<protein>
    <submittedName>
        <fullName evidence="1">Uncharacterized protein</fullName>
    </submittedName>
</protein>
<accession>A0A7W2FUU9</accession>
<comment type="caution">
    <text evidence="1">The sequence shown here is derived from an EMBL/GenBank/DDBJ whole genome shotgun (WGS) entry which is preliminary data.</text>
</comment>
<dbReference type="RefSeq" id="WP_182110709.1">
    <property type="nucleotide sequence ID" value="NZ_JACFYF010000033.1"/>
</dbReference>
<gene>
    <name evidence="1" type="ORF">H2O73_20125</name>
</gene>
<sequence>MEQGKFVVDKKTVFESYSQDPTLRSLFTLIPYLGPIIDAQMTSRASYYQGKRFDAMLQAIHSEINAIERDHLNKAYIESEEFYDLVVNAFTQASRLASKDRIDAIASIIKESLDNGTTQQVLAIDLVSVLGEMSESEASLLGQLGHIYQRYPERLQGDYNHAFRIEAIEDLLTTEIARNSNFLCSRLVSRGVLFSSFDTFGLTSAGEELLKYLPSQCL</sequence>
<proteinExistence type="predicted"/>